<evidence type="ECO:0000256" key="1">
    <source>
        <dbReference type="ARBA" id="ARBA00022603"/>
    </source>
</evidence>
<dbReference type="Proteomes" id="UP001304895">
    <property type="component" value="Unassembled WGS sequence"/>
</dbReference>
<keyword evidence="5" id="KW-1185">Reference proteome</keyword>
<dbReference type="GO" id="GO:0008168">
    <property type="term" value="F:methyltransferase activity"/>
    <property type="evidence" value="ECO:0007669"/>
    <property type="project" value="UniProtKB-KW"/>
</dbReference>
<organism evidence="4 5">
    <name type="scientific">Trichocladium antarcticum</name>
    <dbReference type="NCBI Taxonomy" id="1450529"/>
    <lineage>
        <taxon>Eukaryota</taxon>
        <taxon>Fungi</taxon>
        <taxon>Dikarya</taxon>
        <taxon>Ascomycota</taxon>
        <taxon>Pezizomycotina</taxon>
        <taxon>Sordariomycetes</taxon>
        <taxon>Sordariomycetidae</taxon>
        <taxon>Sordariales</taxon>
        <taxon>Chaetomiaceae</taxon>
        <taxon>Trichocladium</taxon>
    </lineage>
</organism>
<evidence type="ECO:0000313" key="4">
    <source>
        <dbReference type="EMBL" id="KAK4132812.1"/>
    </source>
</evidence>
<dbReference type="EMBL" id="MU853415">
    <property type="protein sequence ID" value="KAK4132812.1"/>
    <property type="molecule type" value="Genomic_DNA"/>
</dbReference>
<gene>
    <name evidence="4" type="ORF">BT67DRAFT_360185</name>
</gene>
<dbReference type="SUPFAM" id="SSF53335">
    <property type="entry name" value="S-adenosyl-L-methionine-dependent methyltransferases"/>
    <property type="match status" value="1"/>
</dbReference>
<feature type="domain" description="Methyltransferase" evidence="3">
    <location>
        <begin position="45"/>
        <end position="146"/>
    </location>
</feature>
<dbReference type="GO" id="GO:0032259">
    <property type="term" value="P:methylation"/>
    <property type="evidence" value="ECO:0007669"/>
    <property type="project" value="UniProtKB-KW"/>
</dbReference>
<evidence type="ECO:0000313" key="5">
    <source>
        <dbReference type="Proteomes" id="UP001304895"/>
    </source>
</evidence>
<reference evidence="4" key="2">
    <citation type="submission" date="2023-05" db="EMBL/GenBank/DDBJ databases">
        <authorList>
            <consortium name="Lawrence Berkeley National Laboratory"/>
            <person name="Steindorff A."/>
            <person name="Hensen N."/>
            <person name="Bonometti L."/>
            <person name="Westerberg I."/>
            <person name="Brannstrom I.O."/>
            <person name="Guillou S."/>
            <person name="Cros-Aarteil S."/>
            <person name="Calhoun S."/>
            <person name="Haridas S."/>
            <person name="Kuo A."/>
            <person name="Mondo S."/>
            <person name="Pangilinan J."/>
            <person name="Riley R."/>
            <person name="Labutti K."/>
            <person name="Andreopoulos B."/>
            <person name="Lipzen A."/>
            <person name="Chen C."/>
            <person name="Yanf M."/>
            <person name="Daum C."/>
            <person name="Ng V."/>
            <person name="Clum A."/>
            <person name="Ohm R."/>
            <person name="Martin F."/>
            <person name="Silar P."/>
            <person name="Natvig D."/>
            <person name="Lalanne C."/>
            <person name="Gautier V."/>
            <person name="Ament-Velasquez S.L."/>
            <person name="Kruys A."/>
            <person name="Hutchinson M.I."/>
            <person name="Powell A.J."/>
            <person name="Barry K."/>
            <person name="Miller A.N."/>
            <person name="Grigoriev I.V."/>
            <person name="Debuchy R."/>
            <person name="Gladieux P."/>
            <person name="Thoren M.H."/>
            <person name="Johannesson H."/>
        </authorList>
    </citation>
    <scope>NUCLEOTIDE SEQUENCE</scope>
    <source>
        <strain evidence="4">CBS 123565</strain>
    </source>
</reference>
<protein>
    <submittedName>
        <fullName evidence="4">S-adenosyl-L-methionine-dependent methyltransferase</fullName>
    </submittedName>
</protein>
<proteinExistence type="predicted"/>
<comment type="caution">
    <text evidence="4">The sequence shown here is derived from an EMBL/GenBank/DDBJ whole genome shotgun (WGS) entry which is preliminary data.</text>
</comment>
<keyword evidence="2" id="KW-0808">Transferase</keyword>
<feature type="non-terminal residue" evidence="4">
    <location>
        <position position="229"/>
    </location>
</feature>
<feature type="non-terminal residue" evidence="4">
    <location>
        <position position="1"/>
    </location>
</feature>
<evidence type="ECO:0000256" key="2">
    <source>
        <dbReference type="ARBA" id="ARBA00022679"/>
    </source>
</evidence>
<sequence>STNEQARQEYDSVAPNYNGILGTPMGAIECQLIRHALGDLTGLTVLDLGGGTGLRARDAIDLGATAVDVVDLAPGMLRVAEETEKSVGRNVMRFFEADVGKPLSHLPLRAEGYDVVMANWVLNYADSTDVLDAMLGNITGHLKPGGLFVGVRDANPRSPNYRSGKYGATVQSETPIAGGFKYSVVIHSDPPMQFEGVTLDVLNSGSPELYEKAGLTNVEIVPYERAEVV</sequence>
<keyword evidence="1 4" id="KW-0489">Methyltransferase</keyword>
<evidence type="ECO:0000259" key="3">
    <source>
        <dbReference type="Pfam" id="PF13649"/>
    </source>
</evidence>
<dbReference type="PANTHER" id="PTHR43861">
    <property type="entry name" value="TRANS-ACONITATE 2-METHYLTRANSFERASE-RELATED"/>
    <property type="match status" value="1"/>
</dbReference>
<reference evidence="4" key="1">
    <citation type="journal article" date="2023" name="Mol. Phylogenet. Evol.">
        <title>Genome-scale phylogeny and comparative genomics of the fungal order Sordariales.</title>
        <authorList>
            <person name="Hensen N."/>
            <person name="Bonometti L."/>
            <person name="Westerberg I."/>
            <person name="Brannstrom I.O."/>
            <person name="Guillou S."/>
            <person name="Cros-Aarteil S."/>
            <person name="Calhoun S."/>
            <person name="Haridas S."/>
            <person name="Kuo A."/>
            <person name="Mondo S."/>
            <person name="Pangilinan J."/>
            <person name="Riley R."/>
            <person name="LaButti K."/>
            <person name="Andreopoulos B."/>
            <person name="Lipzen A."/>
            <person name="Chen C."/>
            <person name="Yan M."/>
            <person name="Daum C."/>
            <person name="Ng V."/>
            <person name="Clum A."/>
            <person name="Steindorff A."/>
            <person name="Ohm R.A."/>
            <person name="Martin F."/>
            <person name="Silar P."/>
            <person name="Natvig D.O."/>
            <person name="Lalanne C."/>
            <person name="Gautier V."/>
            <person name="Ament-Velasquez S.L."/>
            <person name="Kruys A."/>
            <person name="Hutchinson M.I."/>
            <person name="Powell A.J."/>
            <person name="Barry K."/>
            <person name="Miller A.N."/>
            <person name="Grigoriev I.V."/>
            <person name="Debuchy R."/>
            <person name="Gladieux P."/>
            <person name="Hiltunen Thoren M."/>
            <person name="Johannesson H."/>
        </authorList>
    </citation>
    <scope>NUCLEOTIDE SEQUENCE</scope>
    <source>
        <strain evidence="4">CBS 123565</strain>
    </source>
</reference>
<dbReference type="Pfam" id="PF13649">
    <property type="entry name" value="Methyltransf_25"/>
    <property type="match status" value="1"/>
</dbReference>
<dbReference type="InterPro" id="IPR029063">
    <property type="entry name" value="SAM-dependent_MTases_sf"/>
</dbReference>
<name>A0AAN6UGX5_9PEZI</name>
<dbReference type="InterPro" id="IPR041698">
    <property type="entry name" value="Methyltransf_25"/>
</dbReference>
<dbReference type="Gene3D" id="3.40.50.150">
    <property type="entry name" value="Vaccinia Virus protein VP39"/>
    <property type="match status" value="1"/>
</dbReference>
<dbReference type="CDD" id="cd02440">
    <property type="entry name" value="AdoMet_MTases"/>
    <property type="match status" value="1"/>
</dbReference>
<dbReference type="AlphaFoldDB" id="A0AAN6UGX5"/>
<accession>A0AAN6UGX5</accession>
<dbReference type="PANTHER" id="PTHR43861:SF1">
    <property type="entry name" value="TRANS-ACONITATE 2-METHYLTRANSFERASE"/>
    <property type="match status" value="1"/>
</dbReference>